<feature type="chain" id="PRO_5032795859" description="Lipoprotein" evidence="1">
    <location>
        <begin position="17"/>
        <end position="102"/>
    </location>
</feature>
<name>A0A839STQ0_9PROT</name>
<keyword evidence="3" id="KW-1185">Reference proteome</keyword>
<dbReference type="PROSITE" id="PS51257">
    <property type="entry name" value="PROKAR_LIPOPROTEIN"/>
    <property type="match status" value="1"/>
</dbReference>
<dbReference type="EMBL" id="JACHXA010000003">
    <property type="protein sequence ID" value="MBB3065124.1"/>
    <property type="molecule type" value="Genomic_DNA"/>
</dbReference>
<evidence type="ECO:0000313" key="2">
    <source>
        <dbReference type="EMBL" id="MBB3065124.1"/>
    </source>
</evidence>
<feature type="signal peptide" evidence="1">
    <location>
        <begin position="1"/>
        <end position="16"/>
    </location>
</feature>
<comment type="caution">
    <text evidence="2">The sequence shown here is derived from an EMBL/GenBank/DDBJ whole genome shotgun (WGS) entry which is preliminary data.</text>
</comment>
<proteinExistence type="predicted"/>
<dbReference type="AlphaFoldDB" id="A0A839STQ0"/>
<dbReference type="Proteomes" id="UP000581135">
    <property type="component" value="Unassembled WGS sequence"/>
</dbReference>
<protein>
    <recommendedName>
        <fullName evidence="4">Lipoprotein</fullName>
    </recommendedName>
</protein>
<evidence type="ECO:0008006" key="4">
    <source>
        <dbReference type="Google" id="ProtNLM"/>
    </source>
</evidence>
<gene>
    <name evidence="2" type="ORF">FHR98_001403</name>
</gene>
<organism evidence="2 3">
    <name type="scientific">Limibacillus halophilus</name>
    <dbReference type="NCBI Taxonomy" id="1579333"/>
    <lineage>
        <taxon>Bacteria</taxon>
        <taxon>Pseudomonadati</taxon>
        <taxon>Pseudomonadota</taxon>
        <taxon>Alphaproteobacteria</taxon>
        <taxon>Rhodospirillales</taxon>
        <taxon>Rhodovibrionaceae</taxon>
        <taxon>Limibacillus</taxon>
    </lineage>
</organism>
<keyword evidence="1" id="KW-0732">Signal</keyword>
<evidence type="ECO:0000313" key="3">
    <source>
        <dbReference type="Proteomes" id="UP000581135"/>
    </source>
</evidence>
<dbReference type="RefSeq" id="WP_183415929.1">
    <property type="nucleotide sequence ID" value="NZ_JACHXA010000003.1"/>
</dbReference>
<accession>A0A839STQ0</accession>
<evidence type="ECO:0000256" key="1">
    <source>
        <dbReference type="SAM" id="SignalP"/>
    </source>
</evidence>
<reference evidence="2 3" key="1">
    <citation type="submission" date="2020-08" db="EMBL/GenBank/DDBJ databases">
        <title>Genomic Encyclopedia of Type Strains, Phase III (KMG-III): the genomes of soil and plant-associated and newly described type strains.</title>
        <authorList>
            <person name="Whitman W."/>
        </authorList>
    </citation>
    <scope>NUCLEOTIDE SEQUENCE [LARGE SCALE GENOMIC DNA]</scope>
    <source>
        <strain evidence="2 3">CECT 8803</strain>
    </source>
</reference>
<sequence length="102" mass="11120">MSKIGLMGLLFSLVLAGCTSSTSPTNPAKAVRDPDTKRFAADIQALCYGRSVSDPSEIAEDVGRSCPKGSQSFEILHQDSFWNRCPLLQPVRITYRCGPVQE</sequence>